<protein>
    <submittedName>
        <fullName evidence="2">Myosin light chain 3</fullName>
    </submittedName>
</protein>
<keyword evidence="3" id="KW-1185">Reference proteome</keyword>
<dbReference type="AlphaFoldDB" id="A0A4D9EFI7"/>
<dbReference type="Proteomes" id="UP000297703">
    <property type="component" value="Unassembled WGS sequence"/>
</dbReference>
<comment type="caution">
    <text evidence="2">The sequence shown here is derived from an EMBL/GenBank/DDBJ whole genome shotgun (WGS) entry which is preliminary data.</text>
</comment>
<evidence type="ECO:0000256" key="1">
    <source>
        <dbReference type="SAM" id="MobiDB-lite"/>
    </source>
</evidence>
<sequence length="397" mass="41037">MLDDTGLRPECNKPAGGNSKDVRAKGKSQGRVEEGDAPGAGSSRAMLTCWVVCTGTAAPCRMLCQPGSCGCVCKTLWWVTAQACCPKRLSFSLGRGGFSGAEGRRFQPCSGLAGVWMYTVQGIALPLGGQPGAMLPEAGSRGDAQVLKGQSGTPLGSCKQSNSCPPKNPHRNCSSQILWPGSCFPLWWLSRVMHKQCRESAAGPVPFPPAPDGPPACFCRRTRPSWGGQVLPRAPSEAACLCPPCPAASDETGSGLGGCLALQRRNGLKAQNSGAGLDSESCLSEGGLGCVLGRWMCWGGECAGRGCWRGPSISPRAPGSGWAAGVWQLLLTPCTTTSCTHLGLPSLSVSATCCLSLVGISGQGRALSLDSHREALPPDRSARISLCSNTDSSTAAV</sequence>
<reference evidence="2 3" key="1">
    <citation type="submission" date="2019-04" db="EMBL/GenBank/DDBJ databases">
        <title>Draft genome of the big-headed turtle Platysternon megacephalum.</title>
        <authorList>
            <person name="Gong S."/>
        </authorList>
    </citation>
    <scope>NUCLEOTIDE SEQUENCE [LARGE SCALE GENOMIC DNA]</scope>
    <source>
        <strain evidence="2">DO16091913</strain>
        <tissue evidence="2">Muscle</tissue>
    </source>
</reference>
<accession>A0A4D9EFI7</accession>
<evidence type="ECO:0000313" key="3">
    <source>
        <dbReference type="Proteomes" id="UP000297703"/>
    </source>
</evidence>
<name>A0A4D9EFI7_9SAUR</name>
<evidence type="ECO:0000313" key="2">
    <source>
        <dbReference type="EMBL" id="TFK06468.1"/>
    </source>
</evidence>
<feature type="compositionally biased region" description="Basic and acidic residues" evidence="1">
    <location>
        <begin position="1"/>
        <end position="11"/>
    </location>
</feature>
<proteinExistence type="predicted"/>
<feature type="compositionally biased region" description="Basic and acidic residues" evidence="1">
    <location>
        <begin position="20"/>
        <end position="34"/>
    </location>
</feature>
<feature type="region of interest" description="Disordered" evidence="1">
    <location>
        <begin position="1"/>
        <end position="41"/>
    </location>
</feature>
<organism evidence="2 3">
    <name type="scientific">Platysternon megacephalum</name>
    <name type="common">big-headed turtle</name>
    <dbReference type="NCBI Taxonomy" id="55544"/>
    <lineage>
        <taxon>Eukaryota</taxon>
        <taxon>Metazoa</taxon>
        <taxon>Chordata</taxon>
        <taxon>Craniata</taxon>
        <taxon>Vertebrata</taxon>
        <taxon>Euteleostomi</taxon>
        <taxon>Archelosauria</taxon>
        <taxon>Testudinata</taxon>
        <taxon>Testudines</taxon>
        <taxon>Cryptodira</taxon>
        <taxon>Durocryptodira</taxon>
        <taxon>Testudinoidea</taxon>
        <taxon>Platysternidae</taxon>
        <taxon>Platysternon</taxon>
    </lineage>
</organism>
<gene>
    <name evidence="2" type="ORF">DR999_PMT10779</name>
</gene>
<dbReference type="EMBL" id="QXTE01000096">
    <property type="protein sequence ID" value="TFK06468.1"/>
    <property type="molecule type" value="Genomic_DNA"/>
</dbReference>
<reference evidence="2 3" key="2">
    <citation type="submission" date="2019-04" db="EMBL/GenBank/DDBJ databases">
        <title>The genome sequence of big-headed turtle.</title>
        <authorList>
            <person name="Gong S."/>
        </authorList>
    </citation>
    <scope>NUCLEOTIDE SEQUENCE [LARGE SCALE GENOMIC DNA]</scope>
    <source>
        <strain evidence="2">DO16091913</strain>
        <tissue evidence="2">Muscle</tissue>
    </source>
</reference>